<organism evidence="1 2">
    <name type="scientific">Dorcoceras hygrometricum</name>
    <dbReference type="NCBI Taxonomy" id="472368"/>
    <lineage>
        <taxon>Eukaryota</taxon>
        <taxon>Viridiplantae</taxon>
        <taxon>Streptophyta</taxon>
        <taxon>Embryophyta</taxon>
        <taxon>Tracheophyta</taxon>
        <taxon>Spermatophyta</taxon>
        <taxon>Magnoliopsida</taxon>
        <taxon>eudicotyledons</taxon>
        <taxon>Gunneridae</taxon>
        <taxon>Pentapetalae</taxon>
        <taxon>asterids</taxon>
        <taxon>lamiids</taxon>
        <taxon>Lamiales</taxon>
        <taxon>Gesneriaceae</taxon>
        <taxon>Didymocarpoideae</taxon>
        <taxon>Trichosporeae</taxon>
        <taxon>Loxocarpinae</taxon>
        <taxon>Dorcoceras</taxon>
    </lineage>
</organism>
<evidence type="ECO:0000313" key="1">
    <source>
        <dbReference type="EMBL" id="KZT75461.1"/>
    </source>
</evidence>
<sequence>MMRRRHKGRVIRRVIMNHRSNEQTRVGLLSNKCIPSRSRGLLHVLALELLRLSE</sequence>
<evidence type="ECO:0000313" key="2">
    <source>
        <dbReference type="Proteomes" id="UP000250235"/>
    </source>
</evidence>
<gene>
    <name evidence="1" type="ORF">F511_47514</name>
</gene>
<protein>
    <submittedName>
        <fullName evidence="1">Uncharacterized protein</fullName>
    </submittedName>
</protein>
<dbReference type="EMBL" id="KV241512">
    <property type="protein sequence ID" value="KZT75461.1"/>
    <property type="molecule type" value="Genomic_DNA"/>
</dbReference>
<reference evidence="1 2" key="1">
    <citation type="journal article" date="2015" name="Proc. Natl. Acad. Sci. U.S.A.">
        <title>The resurrection genome of Boea hygrometrica: A blueprint for survival of dehydration.</title>
        <authorList>
            <person name="Xiao L."/>
            <person name="Yang G."/>
            <person name="Zhang L."/>
            <person name="Yang X."/>
            <person name="Zhao S."/>
            <person name="Ji Z."/>
            <person name="Zhou Q."/>
            <person name="Hu M."/>
            <person name="Wang Y."/>
            <person name="Chen M."/>
            <person name="Xu Y."/>
            <person name="Jin H."/>
            <person name="Xiao X."/>
            <person name="Hu G."/>
            <person name="Bao F."/>
            <person name="Hu Y."/>
            <person name="Wan P."/>
            <person name="Li L."/>
            <person name="Deng X."/>
            <person name="Kuang T."/>
            <person name="Xiang C."/>
            <person name="Zhu J.K."/>
            <person name="Oliver M.J."/>
            <person name="He Y."/>
        </authorList>
    </citation>
    <scope>NUCLEOTIDE SEQUENCE [LARGE SCALE GENOMIC DNA]</scope>
    <source>
        <strain evidence="2">cv. XS01</strain>
    </source>
</reference>
<accession>A0A2Z6ZRT7</accession>
<proteinExistence type="predicted"/>
<dbReference type="Proteomes" id="UP000250235">
    <property type="component" value="Unassembled WGS sequence"/>
</dbReference>
<dbReference type="AlphaFoldDB" id="A0A2Z6ZRT7"/>
<name>A0A2Z6ZRT7_9LAMI</name>
<keyword evidence="2" id="KW-1185">Reference proteome</keyword>